<accession>A0A6V8HGZ2</accession>
<proteinExistence type="predicted"/>
<dbReference type="AlphaFoldDB" id="A0A6V8HGZ2"/>
<organism evidence="2 3">
    <name type="scientific">Talaromyces pinophilus</name>
    <name type="common">Penicillium pinophilum</name>
    <dbReference type="NCBI Taxonomy" id="128442"/>
    <lineage>
        <taxon>Eukaryota</taxon>
        <taxon>Fungi</taxon>
        <taxon>Dikarya</taxon>
        <taxon>Ascomycota</taxon>
        <taxon>Pezizomycotina</taxon>
        <taxon>Eurotiomycetes</taxon>
        <taxon>Eurotiomycetidae</taxon>
        <taxon>Eurotiales</taxon>
        <taxon>Trichocomaceae</taxon>
        <taxon>Talaromyces</taxon>
        <taxon>Talaromyces sect. Talaromyces</taxon>
    </lineage>
</organism>
<reference evidence="3" key="1">
    <citation type="journal article" date="2015" name="Genome Announc.">
        <title>Draft genome sequence of Talaromyces cellulolyticus strain Y-94, a source of lignocellulosic biomass-degrading enzymes.</title>
        <authorList>
            <person name="Fujii T."/>
            <person name="Koike H."/>
            <person name="Sawayama S."/>
            <person name="Yano S."/>
            <person name="Inoue H."/>
        </authorList>
    </citation>
    <scope>NUCLEOTIDE SEQUENCE [LARGE SCALE GENOMIC DNA]</scope>
    <source>
        <strain evidence="3">Y-94</strain>
    </source>
</reference>
<gene>
    <name evidence="2" type="ORF">TCE0_034f11164</name>
</gene>
<feature type="compositionally biased region" description="Acidic residues" evidence="1">
    <location>
        <begin position="303"/>
        <end position="319"/>
    </location>
</feature>
<protein>
    <submittedName>
        <fullName evidence="2">Uncharacterized protein</fullName>
    </submittedName>
</protein>
<comment type="caution">
    <text evidence="2">The sequence shown here is derived from an EMBL/GenBank/DDBJ whole genome shotgun (WGS) entry which is preliminary data.</text>
</comment>
<evidence type="ECO:0000313" key="2">
    <source>
        <dbReference type="EMBL" id="GAM39535.1"/>
    </source>
</evidence>
<keyword evidence="3" id="KW-1185">Reference proteome</keyword>
<sequence length="319" mass="36008">MAMLLERPVFRAPEEFVSCVEAPSSMEDYFKDDWYSGQPERLIMISDLKIVAPVISRRRGRCYEQVFVHYGYPNDEETIRTNGIRHDEIMKNLTPSVIEILSRIPRDYLRSFTSIDNMVGRMWLECIGVTIPPLYLKEKLETSVRLTDFKLLHFRITARHYGARDLLGELKAAGYSPDDGVITSGNSTERLRQTTPNGGPISTSLDCKEFICMKDLLQADPTSVDESLIAAGVQPATFRIMTHADEGLLDQIKGSREFLSACPVEAILDLYDDGYGTQESWFDPYTDGFRPYVPGVTGVGVEGFDDEDDHDDSFDSLEA</sequence>
<feature type="region of interest" description="Disordered" evidence="1">
    <location>
        <begin position="300"/>
        <end position="319"/>
    </location>
</feature>
<dbReference type="EMBL" id="DF933830">
    <property type="protein sequence ID" value="GAM39535.1"/>
    <property type="molecule type" value="Genomic_DNA"/>
</dbReference>
<dbReference type="Proteomes" id="UP000053095">
    <property type="component" value="Unassembled WGS sequence"/>
</dbReference>
<evidence type="ECO:0000313" key="3">
    <source>
        <dbReference type="Proteomes" id="UP000053095"/>
    </source>
</evidence>
<evidence type="ECO:0000256" key="1">
    <source>
        <dbReference type="SAM" id="MobiDB-lite"/>
    </source>
</evidence>
<name>A0A6V8HGZ2_TALPI</name>